<dbReference type="PROSITE" id="PS51208">
    <property type="entry name" value="AUTOTRANSPORTER"/>
    <property type="match status" value="1"/>
</dbReference>
<dbReference type="Proteomes" id="UP000315816">
    <property type="component" value="Unassembled WGS sequence"/>
</dbReference>
<accession>A0A545SKT1</accession>
<dbReference type="SUPFAM" id="SSF103515">
    <property type="entry name" value="Autotransporter"/>
    <property type="match status" value="1"/>
</dbReference>
<reference evidence="2 3" key="1">
    <citation type="submission" date="2019-06" db="EMBL/GenBank/DDBJ databases">
        <title>A novel species of marine bacteria.</title>
        <authorList>
            <person name="Wang Y."/>
        </authorList>
    </citation>
    <scope>NUCLEOTIDE SEQUENCE [LARGE SCALE GENOMIC DNA]</scope>
    <source>
        <strain evidence="2 3">MA1-10</strain>
    </source>
</reference>
<dbReference type="InterPro" id="IPR004899">
    <property type="entry name" value="Pertactin_central"/>
</dbReference>
<protein>
    <submittedName>
        <fullName evidence="2">Autotransporter outer membrane beta-barrel domain-containing protein</fullName>
    </submittedName>
</protein>
<dbReference type="SMART" id="SM00710">
    <property type="entry name" value="PbH1"/>
    <property type="match status" value="6"/>
</dbReference>
<dbReference type="NCBIfam" id="TIGR01414">
    <property type="entry name" value="autotrans_barl"/>
    <property type="match status" value="1"/>
</dbReference>
<evidence type="ECO:0000313" key="2">
    <source>
        <dbReference type="EMBL" id="TQV65593.1"/>
    </source>
</evidence>
<sequence length="968" mass="95445">MKRKYVIKPKGSFAQVGNKKPLKYYGFSRCGGRLTKVAGQVASCAPAASQVANLLGTSASIVALKTALILGGSLAGGNAYAGSCAETTMGSGVWACTGPAAITDITEVPTSASGGALTVTTGAGFALTPSLDDAIRLENGIGDTSITFTDSNMATIMGGGLGHGIRAAQEGNGALTITTTGTVGTTGAGYNGIDAVVLSNGTDMTISAHNVDSDGGGISAGSNGAGSGSITITTTGTVTADSDTGIRASLNNYNGQDVTVSAVDVTAGAFGIIAENYGTGSVNVTTTGAVSGAYGMGIRATDYLGYGENMTVTANDVSGSTYGIYVGAPGSGAITVTSTGTVSGGTGAGISASGYYNATGETTGTDMTITAVNVSGGTDGITALHDGSGDAQITVTGTVTGGSGSGIRVRNVDSAPADSHVVGAATIVLNAGANVSSSSGQAITNDDGDSTTTVNSGAVVAGSIVLGGGADNLTFSGGDFSAVTTLDGGADTDTLTFSGSSGALAGAGVTGWEDVVVGNGATISFSDNMLSATRLSVSGGGTLNAMGGLNLTGNLSNGGTINAQDGATGDSISVSGNFVGSGSVMIDVDFATDTSDTLVIGGDVSGGSTSIQIADVSSGVSSGNDVLVVEVQGTTAEGDFQLAGGAFASGAFSYDLVLDGAQYLLRGVGLSEDASVYETALIVLNSFNQLSTFSQRTLGRTTTENKVGWLRVHGRNLDAQTESGGAMDTSIWGVQAGADFSSDNTPWVFGVTVQYGDLSSGVTSEFGNGKINSTGYGIGATATWLDGAGTYLDIQGQVNWLDSDFASGGSNLATGQSSTAYALSVEAGKTIVLSDTISIVPQAQLIWGQVNGGSFTDSNSDVVNLGTDSRLTGRIGASYELVDTAEGKNLYVVGNILHDFSGSSTVSVGSESFSAETAASTWAEIGVGGSYGIGKSELFGEAAYRTSFDGASGNNKGLSGTVGLRVHW</sequence>
<dbReference type="SMART" id="SM00869">
    <property type="entry name" value="Autotransporter"/>
    <property type="match status" value="1"/>
</dbReference>
<dbReference type="AlphaFoldDB" id="A0A545SKT1"/>
<comment type="caution">
    <text evidence="2">The sequence shown here is derived from an EMBL/GenBank/DDBJ whole genome shotgun (WGS) entry which is preliminary data.</text>
</comment>
<dbReference type="OrthoDB" id="6053567at2"/>
<dbReference type="GO" id="GO:0019867">
    <property type="term" value="C:outer membrane"/>
    <property type="evidence" value="ECO:0007669"/>
    <property type="project" value="InterPro"/>
</dbReference>
<name>A0A545SKT1_9RHOB</name>
<dbReference type="RefSeq" id="WP_142854986.1">
    <property type="nucleotide sequence ID" value="NZ_FXWW01000016.1"/>
</dbReference>
<dbReference type="InterPro" id="IPR036709">
    <property type="entry name" value="Autotransporte_beta_dom_sf"/>
</dbReference>
<dbReference type="InterPro" id="IPR005546">
    <property type="entry name" value="Autotransporte_beta"/>
</dbReference>
<gene>
    <name evidence="2" type="ORF">FIL88_16545</name>
</gene>
<dbReference type="Gene3D" id="2.160.20.20">
    <property type="match status" value="1"/>
</dbReference>
<dbReference type="Pfam" id="PF03212">
    <property type="entry name" value="Pertactin"/>
    <property type="match status" value="1"/>
</dbReference>
<dbReference type="EMBL" id="VICH01000024">
    <property type="protein sequence ID" value="TQV65593.1"/>
    <property type="molecule type" value="Genomic_DNA"/>
</dbReference>
<evidence type="ECO:0000259" key="1">
    <source>
        <dbReference type="PROSITE" id="PS51208"/>
    </source>
</evidence>
<dbReference type="InterPro" id="IPR006315">
    <property type="entry name" value="OM_autotransptr_brl_dom"/>
</dbReference>
<dbReference type="InterPro" id="IPR012332">
    <property type="entry name" value="Autotransporter_pectin_lyase_C"/>
</dbReference>
<dbReference type="InterPro" id="IPR006626">
    <property type="entry name" value="PbH1"/>
</dbReference>
<evidence type="ECO:0000313" key="3">
    <source>
        <dbReference type="Proteomes" id="UP000315816"/>
    </source>
</evidence>
<proteinExistence type="predicted"/>
<dbReference type="Pfam" id="PF03797">
    <property type="entry name" value="Autotransporter"/>
    <property type="match status" value="1"/>
</dbReference>
<dbReference type="Gene3D" id="2.40.128.130">
    <property type="entry name" value="Autotransporter beta-domain"/>
    <property type="match status" value="1"/>
</dbReference>
<feature type="domain" description="Autotransporter" evidence="1">
    <location>
        <begin position="701"/>
        <end position="968"/>
    </location>
</feature>
<keyword evidence="3" id="KW-1185">Reference proteome</keyword>
<organism evidence="2 3">
    <name type="scientific">Aliiroseovarius halocynthiae</name>
    <dbReference type="NCBI Taxonomy" id="985055"/>
    <lineage>
        <taxon>Bacteria</taxon>
        <taxon>Pseudomonadati</taxon>
        <taxon>Pseudomonadota</taxon>
        <taxon>Alphaproteobacteria</taxon>
        <taxon>Rhodobacterales</taxon>
        <taxon>Paracoccaceae</taxon>
        <taxon>Aliiroseovarius</taxon>
    </lineage>
</organism>